<reference evidence="1" key="1">
    <citation type="submission" date="2021-05" db="EMBL/GenBank/DDBJ databases">
        <title>Diversity, taxonomy and evolution of archaeal viruses of the class Caudoviricetes.</title>
        <authorList>
            <person name="Liu Y."/>
            <person name="Demina T.A."/>
            <person name="Roux S."/>
            <person name="Aiewsakun P."/>
            <person name="Kazlauskas D."/>
            <person name="Simmonds P."/>
            <person name="Prangishvili D."/>
            <person name="Oksanen H.M."/>
            <person name="Krupovic M."/>
        </authorList>
    </citation>
    <scope>NUCLEOTIDE SEQUENCE</scope>
    <source>
        <strain evidence="1">HRTV-25/14</strain>
    </source>
</reference>
<dbReference type="Proteomes" id="UP000827232">
    <property type="component" value="Segment"/>
</dbReference>
<evidence type="ECO:0000313" key="2">
    <source>
        <dbReference type="Proteomes" id="UP000827232"/>
    </source>
</evidence>
<organism evidence="1 2">
    <name type="scientific">Halorubrum tailed virus 25</name>
    <dbReference type="NCBI Taxonomy" id="2878006"/>
    <lineage>
        <taxon>Viruses</taxon>
        <taxon>Duplodnaviria</taxon>
        <taxon>Heunggongvirae</taxon>
        <taxon>Uroviricota</taxon>
        <taxon>Caudoviricetes</taxon>
        <taxon>Thumleimavirales</taxon>
        <taxon>Hafunaviridae</taxon>
        <taxon>Laminvirus</taxon>
        <taxon>Laminvirus thailandense</taxon>
        <taxon>Laminvirus HRTV25</taxon>
    </lineage>
</organism>
<proteinExistence type="predicted"/>
<evidence type="ECO:0000313" key="1">
    <source>
        <dbReference type="EMBL" id="UBF22666.1"/>
    </source>
</evidence>
<protein>
    <submittedName>
        <fullName evidence="1">Uncharacterized protein</fullName>
    </submittedName>
</protein>
<name>A0AAE8XYC6_9CAUD</name>
<accession>A0AAE8XYC6</accession>
<gene>
    <name evidence="1" type="ORF">HRTV-25_gp85</name>
</gene>
<dbReference type="EMBL" id="MZ334521">
    <property type="protein sequence ID" value="UBF22666.1"/>
    <property type="molecule type" value="Genomic_DNA"/>
</dbReference>
<keyword evidence="2" id="KW-1185">Reference proteome</keyword>
<sequence length="100" mass="11109">MAHMNLHTKKRTTAEVGKAVSIPGHAAAITVSDLSPFGNTVQVSWLEPDNEQPKITNEYTIYADRQDFANPKPVDIPNRAVGTTIWEPPDSANSIVYWLY</sequence>